<comment type="caution">
    <text evidence="3">The sequence shown here is derived from an EMBL/GenBank/DDBJ whole genome shotgun (WGS) entry which is preliminary data.</text>
</comment>
<keyword evidence="4" id="KW-1185">Reference proteome</keyword>
<feature type="transmembrane region" description="Helical" evidence="2">
    <location>
        <begin position="39"/>
        <end position="58"/>
    </location>
</feature>
<protein>
    <submittedName>
        <fullName evidence="3">Multicomponent Na+:H+ antiporter subunit G</fullName>
    </submittedName>
</protein>
<dbReference type="AlphaFoldDB" id="A0A852YQE0"/>
<feature type="transmembrane region" description="Helical" evidence="2">
    <location>
        <begin position="64"/>
        <end position="87"/>
    </location>
</feature>
<dbReference type="PANTHER" id="PTHR34703">
    <property type="entry name" value="ANTIPORTER SUBUNIT MNHG2-RELATED"/>
    <property type="match status" value="1"/>
</dbReference>
<gene>
    <name evidence="3" type="ORF">FHR84_000788</name>
</gene>
<dbReference type="Proteomes" id="UP000548304">
    <property type="component" value="Unassembled WGS sequence"/>
</dbReference>
<dbReference type="EMBL" id="JACBYW010000001">
    <property type="protein sequence ID" value="NYH77474.1"/>
    <property type="molecule type" value="Genomic_DNA"/>
</dbReference>
<dbReference type="Pfam" id="PF03334">
    <property type="entry name" value="PhaG_MnhG_YufB"/>
    <property type="match status" value="1"/>
</dbReference>
<keyword evidence="2" id="KW-1133">Transmembrane helix</keyword>
<evidence type="ECO:0000313" key="3">
    <source>
        <dbReference type="EMBL" id="NYH77474.1"/>
    </source>
</evidence>
<comment type="similarity">
    <text evidence="1">Belongs to the CPA3 antiporters (TC 2.A.63) subunit G family.</text>
</comment>
<dbReference type="NCBIfam" id="TIGR01300">
    <property type="entry name" value="CPA3_mnhG_phaG"/>
    <property type="match status" value="1"/>
</dbReference>
<evidence type="ECO:0000256" key="1">
    <source>
        <dbReference type="ARBA" id="ARBA00008404"/>
    </source>
</evidence>
<name>A0A852YQE0_9ACTN</name>
<reference evidence="3 4" key="1">
    <citation type="submission" date="2020-07" db="EMBL/GenBank/DDBJ databases">
        <title>Genomic Encyclopedia of Type Strains, Phase III (KMG-III): the genomes of soil and plant-associated and newly described type strains.</title>
        <authorList>
            <person name="Whitman W."/>
        </authorList>
    </citation>
    <scope>NUCLEOTIDE SEQUENCE [LARGE SCALE GENOMIC DNA]</scope>
    <source>
        <strain evidence="3 4">CECT 8576</strain>
    </source>
</reference>
<sequence length="116" mass="12076">MIWAGTVVATLGALLCLIAAVGLVRLSDPLSRLQAVTKASTLGLALSLIGAVLALPAVDIAVKAVIVVVFYWLVAPVSGHLIGRAAYRTEPGRELRVDEAVEHFEPPGGEHSDGRA</sequence>
<dbReference type="PANTHER" id="PTHR34703:SF1">
    <property type="entry name" value="ANTIPORTER SUBUNIT MNHG2-RELATED"/>
    <property type="match status" value="1"/>
</dbReference>
<evidence type="ECO:0000256" key="2">
    <source>
        <dbReference type="SAM" id="Phobius"/>
    </source>
</evidence>
<dbReference type="InterPro" id="IPR005133">
    <property type="entry name" value="PhaG_MnhG_YufB"/>
</dbReference>
<keyword evidence="2" id="KW-0472">Membrane</keyword>
<evidence type="ECO:0000313" key="4">
    <source>
        <dbReference type="Proteomes" id="UP000548304"/>
    </source>
</evidence>
<keyword evidence="2" id="KW-0812">Transmembrane</keyword>
<organism evidence="3 4">
    <name type="scientific">Actinopolyspora biskrensis</name>
    <dbReference type="NCBI Taxonomy" id="1470178"/>
    <lineage>
        <taxon>Bacteria</taxon>
        <taxon>Bacillati</taxon>
        <taxon>Actinomycetota</taxon>
        <taxon>Actinomycetes</taxon>
        <taxon>Actinopolysporales</taxon>
        <taxon>Actinopolysporaceae</taxon>
        <taxon>Actinopolyspora</taxon>
    </lineage>
</organism>
<proteinExistence type="inferred from homology"/>
<accession>A0A852YQE0</accession>
<dbReference type="GO" id="GO:0015385">
    <property type="term" value="F:sodium:proton antiporter activity"/>
    <property type="evidence" value="ECO:0007669"/>
    <property type="project" value="TreeGrafter"/>
</dbReference>
<feature type="transmembrane region" description="Helical" evidence="2">
    <location>
        <begin position="6"/>
        <end position="27"/>
    </location>
</feature>
<dbReference type="RefSeq" id="WP_179534003.1">
    <property type="nucleotide sequence ID" value="NZ_JACBYW010000001.1"/>
</dbReference>